<keyword evidence="1" id="KW-0812">Transmembrane</keyword>
<dbReference type="RefSeq" id="WP_135209306.1">
    <property type="nucleotide sequence ID" value="NZ_SPVF01000264.1"/>
</dbReference>
<proteinExistence type="predicted"/>
<evidence type="ECO:0000313" key="2">
    <source>
        <dbReference type="EMBL" id="TFW11374.1"/>
    </source>
</evidence>
<dbReference type="PANTHER" id="PTHR34980">
    <property type="entry name" value="INNER MEMBRANE PROTEIN-RELATED-RELATED"/>
    <property type="match status" value="1"/>
</dbReference>
<evidence type="ECO:0000313" key="3">
    <source>
        <dbReference type="Proteomes" id="UP000298438"/>
    </source>
</evidence>
<dbReference type="InterPro" id="IPR008523">
    <property type="entry name" value="DUF805"/>
</dbReference>
<dbReference type="AlphaFoldDB" id="A0A4Y9RQL6"/>
<sequence length="176" mass="18768">MSNPYAAPEGVMNDLGFAPVEAYQPSLFQTSGRIGRVRYLGYCTMLFGITIVVFFAAGVATLIASALGVIVMGLAYLALLVAGFVLARRRLNDLDQSGWLAVLLFIPLVNMLIGLWMMIGRGSEQANRFGPPPGPNTRGVIIAAWFFLAVPLIGIAAAIAVPAYQTYTQAGVSAQR</sequence>
<feature type="transmembrane region" description="Helical" evidence="1">
    <location>
        <begin position="39"/>
        <end position="60"/>
    </location>
</feature>
<gene>
    <name evidence="2" type="ORF">E4L96_21680</name>
</gene>
<feature type="transmembrane region" description="Helical" evidence="1">
    <location>
        <begin position="139"/>
        <end position="161"/>
    </location>
</feature>
<protein>
    <submittedName>
        <fullName evidence="2">DUF805 domain-containing protein</fullName>
    </submittedName>
</protein>
<name>A0A4Y9RQL6_9BURK</name>
<evidence type="ECO:0000256" key="1">
    <source>
        <dbReference type="SAM" id="Phobius"/>
    </source>
</evidence>
<dbReference type="OrthoDB" id="9812349at2"/>
<reference evidence="2 3" key="1">
    <citation type="submission" date="2019-03" db="EMBL/GenBank/DDBJ databases">
        <title>Draft Genome Sequence of Massilia arenosa sp. nov., a Novel Massilia Species Isolated from a Sandy-loam Maize Soil.</title>
        <authorList>
            <person name="Raths R."/>
            <person name="Peta V."/>
            <person name="Bucking H."/>
        </authorList>
    </citation>
    <scope>NUCLEOTIDE SEQUENCE [LARGE SCALE GENOMIC DNA]</scope>
    <source>
        <strain evidence="2 3">MC02</strain>
    </source>
</reference>
<dbReference type="PANTHER" id="PTHR34980:SF3">
    <property type="entry name" value="BLR8105 PROTEIN"/>
    <property type="match status" value="1"/>
</dbReference>
<accession>A0A4Y9RQL6</accession>
<dbReference type="EMBL" id="SPVF01000264">
    <property type="protein sequence ID" value="TFW11374.1"/>
    <property type="molecule type" value="Genomic_DNA"/>
</dbReference>
<comment type="caution">
    <text evidence="2">The sequence shown here is derived from an EMBL/GenBank/DDBJ whole genome shotgun (WGS) entry which is preliminary data.</text>
</comment>
<organism evidence="2 3">
    <name type="scientific">Zemynaea arenosa</name>
    <dbReference type="NCBI Taxonomy" id="2561931"/>
    <lineage>
        <taxon>Bacteria</taxon>
        <taxon>Pseudomonadati</taxon>
        <taxon>Pseudomonadota</taxon>
        <taxon>Betaproteobacteria</taxon>
        <taxon>Burkholderiales</taxon>
        <taxon>Oxalobacteraceae</taxon>
        <taxon>Telluria group</taxon>
        <taxon>Zemynaea</taxon>
    </lineage>
</organism>
<dbReference type="GO" id="GO:0005886">
    <property type="term" value="C:plasma membrane"/>
    <property type="evidence" value="ECO:0007669"/>
    <property type="project" value="TreeGrafter"/>
</dbReference>
<dbReference type="Pfam" id="PF05656">
    <property type="entry name" value="DUF805"/>
    <property type="match status" value="1"/>
</dbReference>
<dbReference type="Proteomes" id="UP000298438">
    <property type="component" value="Unassembled WGS sequence"/>
</dbReference>
<feature type="transmembrane region" description="Helical" evidence="1">
    <location>
        <begin position="66"/>
        <end position="87"/>
    </location>
</feature>
<keyword evidence="1" id="KW-0472">Membrane</keyword>
<keyword evidence="3" id="KW-1185">Reference proteome</keyword>
<feature type="transmembrane region" description="Helical" evidence="1">
    <location>
        <begin position="99"/>
        <end position="119"/>
    </location>
</feature>
<keyword evidence="1" id="KW-1133">Transmembrane helix</keyword>